<sequence>MEKNMDLVEKLKQVNLFLQAQAASQENLEQLRENSNASVRSQMELRIKDLESQLYKMKAQEDFDKIELEKYKQLYQEEFRVRKSLSSKLNNDVLITHSGMAAMIPCIHGSLLDSRDSGTSEKLEEASTKLLLEEQQNRALLSTLSTRPVVECPCVGSLHKSMVFNRTLIPRENTVVPTSGLPPSSKRVEIYLTKMHQELEKSINRELKEEPLAQGWHHHSERALPHQSVIKKTPGQAVVAHACNPSTLGGRATAELESEFCRVSPLGSATKPTQDLLSEASQEYIDILKKKYMIC</sequence>
<dbReference type="Proteomes" id="UP001623349">
    <property type="component" value="Unassembled WGS sequence"/>
</dbReference>
<comment type="caution">
    <text evidence="2">The sequence shown here is derived from an EMBL/GenBank/DDBJ whole genome shotgun (WGS) entry which is preliminary data.</text>
</comment>
<dbReference type="EMBL" id="BAAFST010000006">
    <property type="protein sequence ID" value="GAB1291207.1"/>
    <property type="molecule type" value="Genomic_DNA"/>
</dbReference>
<keyword evidence="3" id="KW-1185">Reference proteome</keyword>
<organism evidence="2 3">
    <name type="scientific">Apodemus speciosus</name>
    <name type="common">Large Japanese field mouse</name>
    <dbReference type="NCBI Taxonomy" id="105296"/>
    <lineage>
        <taxon>Eukaryota</taxon>
        <taxon>Metazoa</taxon>
        <taxon>Chordata</taxon>
        <taxon>Craniata</taxon>
        <taxon>Vertebrata</taxon>
        <taxon>Euteleostomi</taxon>
        <taxon>Mammalia</taxon>
        <taxon>Eutheria</taxon>
        <taxon>Euarchontoglires</taxon>
        <taxon>Glires</taxon>
        <taxon>Rodentia</taxon>
        <taxon>Myomorpha</taxon>
        <taxon>Muroidea</taxon>
        <taxon>Muridae</taxon>
        <taxon>Murinae</taxon>
        <taxon>Apodemus</taxon>
    </lineage>
</organism>
<protein>
    <submittedName>
        <fullName evidence="2">Ankyrin repeat domain-containing protein 26</fullName>
    </submittedName>
</protein>
<dbReference type="InterPro" id="IPR021885">
    <property type="entry name" value="DUF3496"/>
</dbReference>
<evidence type="ECO:0000259" key="1">
    <source>
        <dbReference type="Pfam" id="PF12001"/>
    </source>
</evidence>
<accession>A0ABQ0EVZ7</accession>
<dbReference type="Pfam" id="PF12001">
    <property type="entry name" value="DUF3496"/>
    <property type="match status" value="2"/>
</dbReference>
<evidence type="ECO:0000313" key="3">
    <source>
        <dbReference type="Proteomes" id="UP001623349"/>
    </source>
</evidence>
<evidence type="ECO:0000313" key="2">
    <source>
        <dbReference type="EMBL" id="GAB1291207.1"/>
    </source>
</evidence>
<proteinExistence type="predicted"/>
<gene>
    <name evidence="2" type="ORF">APTSU1_000643700</name>
</gene>
<feature type="domain" description="DUF3496" evidence="1">
    <location>
        <begin position="40"/>
        <end position="91"/>
    </location>
</feature>
<dbReference type="PANTHER" id="PTHR22245">
    <property type="entry name" value="COILED-COIL DOMAIN-CONTAINING PROTEIN 144A-RELATED"/>
    <property type="match status" value="1"/>
</dbReference>
<name>A0ABQ0EVZ7_APOSI</name>
<dbReference type="InterPro" id="IPR040118">
    <property type="entry name" value="C144A/B/C"/>
</dbReference>
<reference evidence="2 3" key="1">
    <citation type="submission" date="2024-08" db="EMBL/GenBank/DDBJ databases">
        <title>The draft genome of Apodemus speciosus.</title>
        <authorList>
            <person name="Nabeshima K."/>
            <person name="Suzuki S."/>
            <person name="Onuma M."/>
        </authorList>
    </citation>
    <scope>NUCLEOTIDE SEQUENCE [LARGE SCALE GENOMIC DNA]</scope>
    <source>
        <strain evidence="2">IB14-021</strain>
    </source>
</reference>
<dbReference type="PANTHER" id="PTHR22245:SF3">
    <property type="entry name" value="COILED-COIL DOMAIN-CONTAINING PROTEIN 144A-RELATED"/>
    <property type="match status" value="1"/>
</dbReference>
<feature type="domain" description="DUF3496" evidence="1">
    <location>
        <begin position="112"/>
        <end position="173"/>
    </location>
</feature>